<proteinExistence type="predicted"/>
<dbReference type="Proteomes" id="UP000238083">
    <property type="component" value="Unassembled WGS sequence"/>
</dbReference>
<evidence type="ECO:0000256" key="3">
    <source>
        <dbReference type="ARBA" id="ARBA00022553"/>
    </source>
</evidence>
<evidence type="ECO:0000256" key="7">
    <source>
        <dbReference type="ARBA" id="ARBA00022840"/>
    </source>
</evidence>
<protein>
    <recommendedName>
        <fullName evidence="2">histidine kinase</fullName>
        <ecNumber evidence="2">2.7.13.3</ecNumber>
    </recommendedName>
</protein>
<dbReference type="Gene3D" id="1.20.5.1930">
    <property type="match status" value="1"/>
</dbReference>
<dbReference type="InterPro" id="IPR036890">
    <property type="entry name" value="HATPase_C_sf"/>
</dbReference>
<comment type="caution">
    <text evidence="12">The sequence shown here is derived from an EMBL/GenBank/DDBJ whole genome shotgun (WGS) entry which is preliminary data.</text>
</comment>
<dbReference type="EMBL" id="PVZF01000008">
    <property type="protein sequence ID" value="PRY13434.1"/>
    <property type="molecule type" value="Genomic_DNA"/>
</dbReference>
<dbReference type="PANTHER" id="PTHR24421:SF10">
    <property type="entry name" value="NITRATE_NITRITE SENSOR PROTEIN NARQ"/>
    <property type="match status" value="1"/>
</dbReference>
<keyword evidence="8" id="KW-0902">Two-component regulatory system</keyword>
<feature type="transmembrane region" description="Helical" evidence="9">
    <location>
        <begin position="169"/>
        <end position="187"/>
    </location>
</feature>
<dbReference type="InterPro" id="IPR050482">
    <property type="entry name" value="Sensor_HK_TwoCompSys"/>
</dbReference>
<dbReference type="Gene3D" id="3.30.565.10">
    <property type="entry name" value="Histidine kinase-like ATPase, C-terminal domain"/>
    <property type="match status" value="1"/>
</dbReference>
<keyword evidence="9" id="KW-1133">Transmembrane helix</keyword>
<dbReference type="InterPro" id="IPR003594">
    <property type="entry name" value="HATPase_dom"/>
</dbReference>
<dbReference type="GO" id="GO:0016020">
    <property type="term" value="C:membrane"/>
    <property type="evidence" value="ECO:0007669"/>
    <property type="project" value="InterPro"/>
</dbReference>
<keyword evidence="7" id="KW-0067">ATP-binding</keyword>
<evidence type="ECO:0000256" key="5">
    <source>
        <dbReference type="ARBA" id="ARBA00022741"/>
    </source>
</evidence>
<evidence type="ECO:0000313" key="13">
    <source>
        <dbReference type="Proteomes" id="UP000238083"/>
    </source>
</evidence>
<gene>
    <name evidence="12" type="ORF">CLV37_108104</name>
</gene>
<keyword evidence="6 12" id="KW-0418">Kinase</keyword>
<dbReference type="AlphaFoldDB" id="A0A2T0R1N6"/>
<feature type="domain" description="Histidine kinase/HSP90-like ATPase" evidence="10">
    <location>
        <begin position="317"/>
        <end position="406"/>
    </location>
</feature>
<evidence type="ECO:0000256" key="8">
    <source>
        <dbReference type="ARBA" id="ARBA00023012"/>
    </source>
</evidence>
<dbReference type="InterPro" id="IPR011712">
    <property type="entry name" value="Sig_transdc_His_kin_sub3_dim/P"/>
</dbReference>
<evidence type="ECO:0000256" key="9">
    <source>
        <dbReference type="SAM" id="Phobius"/>
    </source>
</evidence>
<feature type="transmembrane region" description="Helical" evidence="9">
    <location>
        <begin position="64"/>
        <end position="84"/>
    </location>
</feature>
<evidence type="ECO:0000259" key="10">
    <source>
        <dbReference type="Pfam" id="PF02518"/>
    </source>
</evidence>
<keyword evidence="3" id="KW-0597">Phosphoprotein</keyword>
<keyword evidence="5" id="KW-0547">Nucleotide-binding</keyword>
<dbReference type="GO" id="GO:0046983">
    <property type="term" value="F:protein dimerization activity"/>
    <property type="evidence" value="ECO:0007669"/>
    <property type="project" value="InterPro"/>
</dbReference>
<dbReference type="EC" id="2.7.13.3" evidence="2"/>
<keyword evidence="4" id="KW-0808">Transferase</keyword>
<dbReference type="GO" id="GO:0000155">
    <property type="term" value="F:phosphorelay sensor kinase activity"/>
    <property type="evidence" value="ECO:0007669"/>
    <property type="project" value="InterPro"/>
</dbReference>
<evidence type="ECO:0000256" key="6">
    <source>
        <dbReference type="ARBA" id="ARBA00022777"/>
    </source>
</evidence>
<keyword evidence="9" id="KW-0812">Transmembrane</keyword>
<dbReference type="Pfam" id="PF07730">
    <property type="entry name" value="HisKA_3"/>
    <property type="match status" value="1"/>
</dbReference>
<feature type="domain" description="Signal transduction histidine kinase subgroup 3 dimerisation and phosphoacceptor" evidence="11">
    <location>
        <begin position="210"/>
        <end position="278"/>
    </location>
</feature>
<evidence type="ECO:0000259" key="11">
    <source>
        <dbReference type="Pfam" id="PF07730"/>
    </source>
</evidence>
<evidence type="ECO:0000256" key="2">
    <source>
        <dbReference type="ARBA" id="ARBA00012438"/>
    </source>
</evidence>
<feature type="transmembrane region" description="Helical" evidence="9">
    <location>
        <begin position="119"/>
        <end position="135"/>
    </location>
</feature>
<keyword evidence="9" id="KW-0472">Membrane</keyword>
<comment type="catalytic activity">
    <reaction evidence="1">
        <text>ATP + protein L-histidine = ADP + protein N-phospho-L-histidine.</text>
        <dbReference type="EC" id="2.7.13.3"/>
    </reaction>
</comment>
<dbReference type="GO" id="GO:0005524">
    <property type="term" value="F:ATP binding"/>
    <property type="evidence" value="ECO:0007669"/>
    <property type="project" value="UniProtKB-KW"/>
</dbReference>
<dbReference type="CDD" id="cd16917">
    <property type="entry name" value="HATPase_UhpB-NarQ-NarX-like"/>
    <property type="match status" value="1"/>
</dbReference>
<name>A0A2T0R1N6_9ACTN</name>
<evidence type="ECO:0000256" key="1">
    <source>
        <dbReference type="ARBA" id="ARBA00000085"/>
    </source>
</evidence>
<organism evidence="12 13">
    <name type="scientific">Kineococcus rhizosphaerae</name>
    <dbReference type="NCBI Taxonomy" id="559628"/>
    <lineage>
        <taxon>Bacteria</taxon>
        <taxon>Bacillati</taxon>
        <taxon>Actinomycetota</taxon>
        <taxon>Actinomycetes</taxon>
        <taxon>Kineosporiales</taxon>
        <taxon>Kineosporiaceae</taxon>
        <taxon>Kineococcus</taxon>
    </lineage>
</organism>
<feature type="transmembrane region" description="Helical" evidence="9">
    <location>
        <begin position="142"/>
        <end position="163"/>
    </location>
</feature>
<feature type="transmembrane region" description="Helical" evidence="9">
    <location>
        <begin position="96"/>
        <end position="113"/>
    </location>
</feature>
<keyword evidence="13" id="KW-1185">Reference proteome</keyword>
<reference evidence="12 13" key="1">
    <citation type="submission" date="2018-03" db="EMBL/GenBank/DDBJ databases">
        <title>Genomic Encyclopedia of Archaeal and Bacterial Type Strains, Phase II (KMG-II): from individual species to whole genera.</title>
        <authorList>
            <person name="Goeker M."/>
        </authorList>
    </citation>
    <scope>NUCLEOTIDE SEQUENCE [LARGE SCALE GENOMIC DNA]</scope>
    <source>
        <strain evidence="12 13">DSM 19711</strain>
    </source>
</reference>
<dbReference type="PANTHER" id="PTHR24421">
    <property type="entry name" value="NITRATE/NITRITE SENSOR PROTEIN NARX-RELATED"/>
    <property type="match status" value="1"/>
</dbReference>
<dbReference type="SUPFAM" id="SSF55874">
    <property type="entry name" value="ATPase domain of HSP90 chaperone/DNA topoisomerase II/histidine kinase"/>
    <property type="match status" value="1"/>
</dbReference>
<evidence type="ECO:0000313" key="12">
    <source>
        <dbReference type="EMBL" id="PRY13434.1"/>
    </source>
</evidence>
<sequence length="406" mass="41979">MESGWRRGSTTTRGALARVLVVLNRLRAEWKRSTVLLRAVELLVAVVLFAVVRPPLSGASTSFAVSFTVAALAWIGWTVADPLSLRRPQALTGRRAVVVSVLLCVVAGSASFAAGRTEVGWVFAMAIVAALAAGRDVGVTSALALLVVGTAGVELGLLAAGSFPLSAVLGYPAGLLSAVLGGVLRAGRRDREEQARRLLTEQARGAALAERARIAREVHDVLAHSLGGLAIQLEVADALLSGDLTATAREAALQRVRTAHDLATSGLEETRRAVHALRVDAPPLPDSLASLAAGARENGTEVRLDVRGRPRPLGAGEVALLRTAQEALVNAAKHAAGSPVAVELEYGEADTTLVVTDSGSQRTATLRTVDGGFGLAGLRERLELAGGSLAAGPHGGGWRVTARVPL</sequence>
<feature type="transmembrane region" description="Helical" evidence="9">
    <location>
        <begin position="35"/>
        <end position="52"/>
    </location>
</feature>
<evidence type="ECO:0000256" key="4">
    <source>
        <dbReference type="ARBA" id="ARBA00022679"/>
    </source>
</evidence>
<accession>A0A2T0R1N6</accession>
<dbReference type="Pfam" id="PF02518">
    <property type="entry name" value="HATPase_c"/>
    <property type="match status" value="1"/>
</dbReference>